<name>A0A839CSQ7_9ENTR</name>
<accession>A0A839CSQ7</accession>
<gene>
    <name evidence="1" type="ORF">HV064_24930</name>
</gene>
<protein>
    <recommendedName>
        <fullName evidence="3">Tail spike TSP1/Gp66 N-terminal domain-containing protein</fullName>
    </recommendedName>
</protein>
<proteinExistence type="predicted"/>
<evidence type="ECO:0000313" key="2">
    <source>
        <dbReference type="Proteomes" id="UP000557483"/>
    </source>
</evidence>
<sequence>MSFYLTGNPVPSASMPDVHDNAQNLDFALNEITSTFWTDRLGRRRMSWLGIESAFTMKLTDFESRFDFRLAEQESVFAESLVDKENRFQQFLGDSGYVFLGDYEDGPFQFSARNQYIRFQNQFYRLNKSTDTGFTTTGTDETSFANDVTHLVLMDGDTLRQNLGSDDGLKWVGKCATLSALRTVEPTYSGQSITLRHAVSGGHEINCSLWYDADDLATADDGYSVFVTAGGARWKADVSRGIDIRLAGLLSDNSNLGTVLNTVITGEVNKIKAAGTIKGAITNIFIPASRKVYTVDTPVFIPSFMCMNTDGYVYMLYPSATGSAFSINNAALDIASGEMPSNPADVQGCKIFNAGGGRFILSGPGGDVSTGTGLYVGDPNDSVFAVRDLMACDLTILGFKYGIQITARNNFINTFYGIISMMNQYGVYVSGGQALNAGEKMIFEKCTIGNNSVAHIWFQAPMWYYINNCSLDYTSADVFLVGNLSQVSRILIQGGHIEGVPGYLVNCPAAPGIPVKVQLRDTQLYMNGANNSMRQLIHAPGGGCAVSFEECDWTFTEYFESSQYISLSGYSDGTEANNRCVITNKSPRVTGLRSSQILPRYNNGLMGWRFNFVGTEGASILNLTDANTKITVSSANTDVSAKYGAATSDGARTIEITAAAVTDVVELLLTPYYPAKTRPAWCGGASVNIAGVTAGECDMYLVARTYEEPTLSFNSTTSVITTNRATVTNYISDVINVSEIFSKAGTPLTAADYVGVWQSVSQAQYADSCRLALRFTGFVGTVKVKLPVFWQSSVL</sequence>
<dbReference type="RefSeq" id="WP_181333099.1">
    <property type="nucleotide sequence ID" value="NZ_CP058112.1"/>
</dbReference>
<dbReference type="EMBL" id="JABXRN010000001">
    <property type="protein sequence ID" value="MBA8127118.1"/>
    <property type="molecule type" value="Genomic_DNA"/>
</dbReference>
<evidence type="ECO:0000313" key="1">
    <source>
        <dbReference type="EMBL" id="MBA8127118.1"/>
    </source>
</evidence>
<dbReference type="AlphaFoldDB" id="A0A839CSQ7"/>
<dbReference type="Proteomes" id="UP000557483">
    <property type="component" value="Unassembled WGS sequence"/>
</dbReference>
<organism evidence="1 2">
    <name type="scientific">Klebsiella grimontii</name>
    <dbReference type="NCBI Taxonomy" id="2058152"/>
    <lineage>
        <taxon>Bacteria</taxon>
        <taxon>Pseudomonadati</taxon>
        <taxon>Pseudomonadota</taxon>
        <taxon>Gammaproteobacteria</taxon>
        <taxon>Enterobacterales</taxon>
        <taxon>Enterobacteriaceae</taxon>
        <taxon>Klebsiella/Raoultella group</taxon>
        <taxon>Klebsiella</taxon>
    </lineage>
</organism>
<evidence type="ECO:0008006" key="3">
    <source>
        <dbReference type="Google" id="ProtNLM"/>
    </source>
</evidence>
<reference evidence="1 2" key="1">
    <citation type="submission" date="2020-06" db="EMBL/GenBank/DDBJ databases">
        <title>REHAB project genomes.</title>
        <authorList>
            <person name="Shaw L.P."/>
        </authorList>
    </citation>
    <scope>NUCLEOTIDE SEQUENCE [LARGE SCALE GENOMIC DNA]</scope>
    <source>
        <strain evidence="1 2">RHBSTW-00092</strain>
    </source>
</reference>
<comment type="caution">
    <text evidence="1">The sequence shown here is derived from an EMBL/GenBank/DDBJ whole genome shotgun (WGS) entry which is preliminary data.</text>
</comment>